<dbReference type="EMBL" id="HBGG01002670">
    <property type="protein sequence ID" value="CAD9199161.1"/>
    <property type="molecule type" value="Transcribed_RNA"/>
</dbReference>
<keyword evidence="1" id="KW-0645">Protease</keyword>
<dbReference type="PANTHER" id="PTHR43270:SF12">
    <property type="entry name" value="SUCCINYL-DIAMINOPIMELATE DESUCCINYLASE"/>
    <property type="match status" value="1"/>
</dbReference>
<dbReference type="GO" id="GO:0006508">
    <property type="term" value="P:proteolysis"/>
    <property type="evidence" value="ECO:0007669"/>
    <property type="project" value="UniProtKB-KW"/>
</dbReference>
<evidence type="ECO:0000256" key="3">
    <source>
        <dbReference type="ARBA" id="ARBA00022801"/>
    </source>
</evidence>
<dbReference type="InterPro" id="IPR011650">
    <property type="entry name" value="Peptidase_M20_dimer"/>
</dbReference>
<dbReference type="NCBIfam" id="NF006053">
    <property type="entry name" value="PRK08201.1"/>
    <property type="match status" value="1"/>
</dbReference>
<evidence type="ECO:0000256" key="1">
    <source>
        <dbReference type="ARBA" id="ARBA00022670"/>
    </source>
</evidence>
<dbReference type="Gene3D" id="3.30.70.360">
    <property type="match status" value="1"/>
</dbReference>
<evidence type="ECO:0000313" key="6">
    <source>
        <dbReference type="EMBL" id="CAD9199161.1"/>
    </source>
</evidence>
<keyword evidence="2" id="KW-0479">Metal-binding</keyword>
<dbReference type="PANTHER" id="PTHR43270">
    <property type="entry name" value="BETA-ALA-HIS DIPEPTIDASE"/>
    <property type="match status" value="1"/>
</dbReference>
<keyword evidence="4" id="KW-0732">Signal</keyword>
<dbReference type="NCBIfam" id="NF006579">
    <property type="entry name" value="PRK09104.1"/>
    <property type="match status" value="1"/>
</dbReference>
<feature type="chain" id="PRO_5030654932" description="Peptidase M20 dimerisation domain-containing protein" evidence="4">
    <location>
        <begin position="31"/>
        <end position="518"/>
    </location>
</feature>
<keyword evidence="3" id="KW-0378">Hydrolase</keyword>
<name>A0A7S1SHM4_9CHLO</name>
<sequence length="518" mass="55597">MASLRRSTVRWSASACLVFLFVGAIGGCGSETTADVTNAVEAEALRILGNNMARYEAELLELAAIPSIAALPQHQSDVARAADWLVSRLHRAGFERAEAMDTGAQPVVYGEWLLAGDAAPTVLIYAHYDVQPADPLEMWHTPPFSPVLDEEAGLFRGRGVSDNKQGVLMAIHAVEVAIRASGGDLPVNVKLLLEGQEEVQSPNLESFMAANAHRFACDYVFNADGMQIGKDVPGVLLGMRGTTALEVELRTAHRDLHSGTHGGSIQNPNHALATLVASLHDNDGAVAVDGFYEGVQPPSEADRRDMAEFPFNEAAEAAELGVVEPFGEAGFTTLERRWLRPTLEVVGMWGGFTGEGLKTVLPAVATAKLACRLVSGQSPQDAADKVEAHLMSHLPPGANITVRRLGLGALPFSADRSSPAAKVAARVLQEVMGARPVFFKSGASIPALAILHAHLGVEPVCLGFKLDSDLLHSPNERFHRSLYRQGHEVYVKLLFAIGGDTKRHEALPRSQQHQHSEL</sequence>
<dbReference type="Pfam" id="PF07687">
    <property type="entry name" value="M20_dimer"/>
    <property type="match status" value="1"/>
</dbReference>
<reference evidence="6" key="1">
    <citation type="submission" date="2021-01" db="EMBL/GenBank/DDBJ databases">
        <authorList>
            <person name="Corre E."/>
            <person name="Pelletier E."/>
            <person name="Niang G."/>
            <person name="Scheremetjew M."/>
            <person name="Finn R."/>
            <person name="Kale V."/>
            <person name="Holt S."/>
            <person name="Cochrane G."/>
            <person name="Meng A."/>
            <person name="Brown T."/>
            <person name="Cohen L."/>
        </authorList>
    </citation>
    <scope>NUCLEOTIDE SEQUENCE</scope>
    <source>
        <strain evidence="6">PLY429</strain>
    </source>
</reference>
<accession>A0A7S1SHM4</accession>
<dbReference type="GO" id="GO:0046872">
    <property type="term" value="F:metal ion binding"/>
    <property type="evidence" value="ECO:0007669"/>
    <property type="project" value="UniProtKB-KW"/>
</dbReference>
<dbReference type="Gene3D" id="3.40.630.10">
    <property type="entry name" value="Zn peptidases"/>
    <property type="match status" value="1"/>
</dbReference>
<dbReference type="AlphaFoldDB" id="A0A7S1SHM4"/>
<dbReference type="PROSITE" id="PS51257">
    <property type="entry name" value="PROKAR_LIPOPROTEIN"/>
    <property type="match status" value="1"/>
</dbReference>
<organism evidence="6">
    <name type="scientific">Tetraselmis chuii</name>
    <dbReference type="NCBI Taxonomy" id="63592"/>
    <lineage>
        <taxon>Eukaryota</taxon>
        <taxon>Viridiplantae</taxon>
        <taxon>Chlorophyta</taxon>
        <taxon>core chlorophytes</taxon>
        <taxon>Chlorodendrophyceae</taxon>
        <taxon>Chlorodendrales</taxon>
        <taxon>Chlorodendraceae</taxon>
        <taxon>Tetraselmis</taxon>
    </lineage>
</organism>
<proteinExistence type="predicted"/>
<feature type="domain" description="Peptidase M20 dimerisation" evidence="5">
    <location>
        <begin position="245"/>
        <end position="397"/>
    </location>
</feature>
<evidence type="ECO:0000256" key="4">
    <source>
        <dbReference type="SAM" id="SignalP"/>
    </source>
</evidence>
<protein>
    <recommendedName>
        <fullName evidence="5">Peptidase M20 dimerisation domain-containing protein</fullName>
    </recommendedName>
</protein>
<evidence type="ECO:0000256" key="2">
    <source>
        <dbReference type="ARBA" id="ARBA00022723"/>
    </source>
</evidence>
<dbReference type="InterPro" id="IPR002933">
    <property type="entry name" value="Peptidase_M20"/>
</dbReference>
<dbReference type="GO" id="GO:0008233">
    <property type="term" value="F:peptidase activity"/>
    <property type="evidence" value="ECO:0007669"/>
    <property type="project" value="UniProtKB-KW"/>
</dbReference>
<evidence type="ECO:0000259" key="5">
    <source>
        <dbReference type="Pfam" id="PF07687"/>
    </source>
</evidence>
<gene>
    <name evidence="6" type="ORF">TCHU04912_LOCUS1394</name>
</gene>
<dbReference type="SUPFAM" id="SSF53187">
    <property type="entry name" value="Zn-dependent exopeptidases"/>
    <property type="match status" value="1"/>
</dbReference>
<dbReference type="Pfam" id="PF01546">
    <property type="entry name" value="Peptidase_M20"/>
    <property type="match status" value="1"/>
</dbReference>
<dbReference type="InterPro" id="IPR051458">
    <property type="entry name" value="Cyt/Met_Dipeptidase"/>
</dbReference>
<feature type="signal peptide" evidence="4">
    <location>
        <begin position="1"/>
        <end position="30"/>
    </location>
</feature>